<keyword evidence="2 7" id="KW-0285">Flavoprotein</keyword>
<comment type="similarity">
    <text evidence="5">Belongs to the FMN-dependent alpha-hydroxy acid dehydrogenase family.</text>
</comment>
<comment type="caution">
    <text evidence="9">The sequence shown here is derived from an EMBL/GenBank/DDBJ whole genome shotgun (WGS) entry which is preliminary data.</text>
</comment>
<dbReference type="CDD" id="cd02809">
    <property type="entry name" value="alpha_hydroxyacid_oxid_FMN"/>
    <property type="match status" value="1"/>
</dbReference>
<feature type="binding site" evidence="7">
    <location>
        <position position="185"/>
    </location>
    <ligand>
        <name>FMN</name>
        <dbReference type="ChEBI" id="CHEBI:58210"/>
    </ligand>
</feature>
<gene>
    <name evidence="9" type="ORF">FB476_2697</name>
</gene>
<dbReference type="InterPro" id="IPR008259">
    <property type="entry name" value="FMN_hydac_DH_AS"/>
</dbReference>
<keyword evidence="3 7" id="KW-0288">FMN</keyword>
<protein>
    <submittedName>
        <fullName evidence="9">L-lactate dehydrogenase (Cytochrome)</fullName>
    </submittedName>
</protein>
<dbReference type="PANTHER" id="PTHR10578:SF107">
    <property type="entry name" value="2-HYDROXYACID OXIDASE 1"/>
    <property type="match status" value="1"/>
</dbReference>
<accession>A0A543KRS0</accession>
<organism evidence="9 10">
    <name type="scientific">Ornithinimicrobium humiphilum</name>
    <dbReference type="NCBI Taxonomy" id="125288"/>
    <lineage>
        <taxon>Bacteria</taxon>
        <taxon>Bacillati</taxon>
        <taxon>Actinomycetota</taxon>
        <taxon>Actinomycetes</taxon>
        <taxon>Micrococcales</taxon>
        <taxon>Ornithinimicrobiaceae</taxon>
        <taxon>Ornithinimicrobium</taxon>
    </lineage>
</organism>
<evidence type="ECO:0000256" key="3">
    <source>
        <dbReference type="ARBA" id="ARBA00022643"/>
    </source>
</evidence>
<evidence type="ECO:0000256" key="1">
    <source>
        <dbReference type="ARBA" id="ARBA00001917"/>
    </source>
</evidence>
<feature type="binding site" evidence="7">
    <location>
        <position position="278"/>
    </location>
    <ligand>
        <name>FMN</name>
        <dbReference type="ChEBI" id="CHEBI:58210"/>
    </ligand>
</feature>
<dbReference type="FunFam" id="3.20.20.70:FF:000029">
    <property type="entry name" value="L-lactate dehydrogenase"/>
    <property type="match status" value="1"/>
</dbReference>
<evidence type="ECO:0000256" key="7">
    <source>
        <dbReference type="PIRSR" id="PIRSR000138-2"/>
    </source>
</evidence>
<dbReference type="PIRSF" id="PIRSF000138">
    <property type="entry name" value="Al-hdrx_acd_dh"/>
    <property type="match status" value="1"/>
</dbReference>
<keyword evidence="10" id="KW-1185">Reference proteome</keyword>
<dbReference type="SUPFAM" id="SSF51395">
    <property type="entry name" value="FMN-linked oxidoreductases"/>
    <property type="match status" value="1"/>
</dbReference>
<dbReference type="GO" id="GO:0010181">
    <property type="term" value="F:FMN binding"/>
    <property type="evidence" value="ECO:0007669"/>
    <property type="project" value="InterPro"/>
</dbReference>
<evidence type="ECO:0000313" key="9">
    <source>
        <dbReference type="EMBL" id="TQM97772.1"/>
    </source>
</evidence>
<feature type="binding site" evidence="7">
    <location>
        <begin position="356"/>
        <end position="357"/>
    </location>
    <ligand>
        <name>FMN</name>
        <dbReference type="ChEBI" id="CHEBI:58210"/>
    </ligand>
</feature>
<dbReference type="InterPro" id="IPR013785">
    <property type="entry name" value="Aldolase_TIM"/>
</dbReference>
<dbReference type="AlphaFoldDB" id="A0A543KRS0"/>
<proteinExistence type="inferred from homology"/>
<dbReference type="Pfam" id="PF01070">
    <property type="entry name" value="FMN_dh"/>
    <property type="match status" value="1"/>
</dbReference>
<dbReference type="PROSITE" id="PS51349">
    <property type="entry name" value="FMN_HYDROXY_ACID_DH_2"/>
    <property type="match status" value="1"/>
</dbReference>
<keyword evidence="4" id="KW-0560">Oxidoreductase</keyword>
<reference evidence="9 10" key="1">
    <citation type="submission" date="2019-06" db="EMBL/GenBank/DDBJ databases">
        <title>Sequencing the genomes of 1000 actinobacteria strains.</title>
        <authorList>
            <person name="Klenk H.-P."/>
        </authorList>
    </citation>
    <scope>NUCLEOTIDE SEQUENCE [LARGE SCALE GENOMIC DNA]</scope>
    <source>
        <strain evidence="9 10">DSM 12362</strain>
    </source>
</reference>
<feature type="binding site" evidence="7">
    <location>
        <position position="300"/>
    </location>
    <ligand>
        <name>FMN</name>
        <dbReference type="ChEBI" id="CHEBI:58210"/>
    </ligand>
</feature>
<dbReference type="InterPro" id="IPR012133">
    <property type="entry name" value="Alpha-hydoxy_acid_DH_FMN"/>
</dbReference>
<evidence type="ECO:0000313" key="10">
    <source>
        <dbReference type="Proteomes" id="UP000315133"/>
    </source>
</evidence>
<dbReference type="PANTHER" id="PTHR10578">
    <property type="entry name" value="S -2-HYDROXY-ACID OXIDASE-RELATED"/>
    <property type="match status" value="1"/>
</dbReference>
<feature type="binding site" evidence="7">
    <location>
        <position position="159"/>
    </location>
    <ligand>
        <name>glyoxylate</name>
        <dbReference type="ChEBI" id="CHEBI:36655"/>
    </ligand>
</feature>
<evidence type="ECO:0000256" key="6">
    <source>
        <dbReference type="PIRSR" id="PIRSR000138-1"/>
    </source>
</evidence>
<sequence length="434" mass="45717">MHDLVKVAVAQARDALAAPLRPSGRRERLAALGSVEEVRQAARRALPRVIFDFVDGGACDEVTLARNVRAFDELSLVPRFLVDVSRVDTSTTVLGRPVDVPVLGAPTGLCGLVHPDAEEGLAAALASHGSVYVLAAMSSSTIEEVRAAAPTARLWFQTYLWRDRGVVDGLLERAAASGYEALVVTVDVPRSSDRRRDRKHRFTVPPRLTPRSVVDGLTHPRWTAGLLGGARVVGGNVADHGGDAVSVASYVDAQFDASASWEDLQDLRARWDGPLVVKGLLHAEDARRAVALGADAVVVSNHGGRQLDQAPASLSALPAVVEAVGGRAEVYLDGGVRRGSDLLKARALGARACLVGRPIVFGLGAGGRAGADRAVQVLAQELEAAMVLAGVRSFDGVGRDLLGTFPPVVGQDVSEVAAARADGRRVLESTHNER</sequence>
<dbReference type="RefSeq" id="WP_170233619.1">
    <property type="nucleotide sequence ID" value="NZ_BAAAIL010000001.1"/>
</dbReference>
<dbReference type="GO" id="GO:0016614">
    <property type="term" value="F:oxidoreductase activity, acting on CH-OH group of donors"/>
    <property type="evidence" value="ECO:0007669"/>
    <property type="project" value="UniProtKB-ARBA"/>
</dbReference>
<evidence type="ECO:0000256" key="2">
    <source>
        <dbReference type="ARBA" id="ARBA00022630"/>
    </source>
</evidence>
<dbReference type="Proteomes" id="UP000315133">
    <property type="component" value="Unassembled WGS sequence"/>
</dbReference>
<dbReference type="Gene3D" id="3.20.20.70">
    <property type="entry name" value="Aldolase class I"/>
    <property type="match status" value="1"/>
</dbReference>
<feature type="binding site" evidence="7">
    <location>
        <position position="302"/>
    </location>
    <ligand>
        <name>glyoxylate</name>
        <dbReference type="ChEBI" id="CHEBI:36655"/>
    </ligand>
</feature>
<feature type="domain" description="FMN hydroxy acid dehydrogenase" evidence="8">
    <location>
        <begin position="27"/>
        <end position="407"/>
    </location>
</feature>
<feature type="binding site" evidence="7">
    <location>
        <position position="157"/>
    </location>
    <ligand>
        <name>FMN</name>
        <dbReference type="ChEBI" id="CHEBI:58210"/>
    </ligand>
</feature>
<feature type="active site" description="Proton acceptor" evidence="6">
    <location>
        <position position="302"/>
    </location>
</feature>
<feature type="binding site" evidence="7">
    <location>
        <begin position="106"/>
        <end position="108"/>
    </location>
    <ligand>
        <name>FMN</name>
        <dbReference type="ChEBI" id="CHEBI:58210"/>
    </ligand>
</feature>
<dbReference type="PROSITE" id="PS00557">
    <property type="entry name" value="FMN_HYDROXY_ACID_DH_1"/>
    <property type="match status" value="1"/>
</dbReference>
<evidence type="ECO:0000256" key="4">
    <source>
        <dbReference type="ARBA" id="ARBA00023002"/>
    </source>
</evidence>
<evidence type="ECO:0000256" key="5">
    <source>
        <dbReference type="ARBA" id="ARBA00024042"/>
    </source>
</evidence>
<dbReference type="InterPro" id="IPR037396">
    <property type="entry name" value="FMN_HAD"/>
</dbReference>
<name>A0A543KRS0_9MICO</name>
<feature type="binding site" evidence="7">
    <location>
        <position position="305"/>
    </location>
    <ligand>
        <name>glyoxylate</name>
        <dbReference type="ChEBI" id="CHEBI:36655"/>
    </ligand>
</feature>
<feature type="binding site" evidence="7">
    <location>
        <begin position="333"/>
        <end position="337"/>
    </location>
    <ligand>
        <name>FMN</name>
        <dbReference type="ChEBI" id="CHEBI:58210"/>
    </ligand>
</feature>
<feature type="binding site" evidence="7">
    <location>
        <position position="194"/>
    </location>
    <ligand>
        <name>glyoxylate</name>
        <dbReference type="ChEBI" id="CHEBI:36655"/>
    </ligand>
</feature>
<evidence type="ECO:0000259" key="8">
    <source>
        <dbReference type="PROSITE" id="PS51349"/>
    </source>
</evidence>
<comment type="cofactor">
    <cofactor evidence="1">
        <name>FMN</name>
        <dbReference type="ChEBI" id="CHEBI:58210"/>
    </cofactor>
</comment>
<dbReference type="EMBL" id="VFPU01000001">
    <property type="protein sequence ID" value="TQM97772.1"/>
    <property type="molecule type" value="Genomic_DNA"/>
</dbReference>
<dbReference type="InterPro" id="IPR000262">
    <property type="entry name" value="FMN-dep_DH"/>
</dbReference>